<evidence type="ECO:0000256" key="3">
    <source>
        <dbReference type="ARBA" id="ARBA00022692"/>
    </source>
</evidence>
<sequence>MGYGIRFRNKRKIGVQPWASNLRYRTMPSVRHRTDEAIDPRKTSPLLILALDIGVGSARLLLFFSVERFFFAAMVGLRKLDAFVKTRPELRSQSAVGGMITLVAATVSAFLFVGQIIHYIIGNPKDSLLLSKSVSIPLIPLTSNYLTTKILERAAKLPLDMLITFPYLHCSQLDFNHDGASLATSEFQKLHPKHSLTMRTPFQHELSTAKFETKKGQGCTIEGHIRVPVVAGKFEITLNKRTWQQAASVLNRQMLMQVLGATSEHTSSNDELGDRYNSTHFIHYIRFGDSFPLNIEKPLEKRRHIFRNKYGAMAVQEMKIELVPTYTSTWLPTSSRQTYQASVVDSTIEPEHMAQAGASSLPGLAVQYDFSPLTVYHTGGRDNILVFLSSLVSIVGGVFVTVGLVSGCLVHSAQAVAKKID</sequence>
<dbReference type="InterPro" id="IPR039542">
    <property type="entry name" value="Erv_N"/>
</dbReference>
<evidence type="ECO:0000256" key="5">
    <source>
        <dbReference type="ARBA" id="ARBA00023136"/>
    </source>
</evidence>
<dbReference type="EMBL" id="OU594944">
    <property type="protein sequence ID" value="CAG9288001.1"/>
    <property type="molecule type" value="Genomic_DNA"/>
</dbReference>
<comment type="subcellular location">
    <subcellularLocation>
        <location evidence="1">Membrane</location>
        <topology evidence="1">Multi-pass membrane protein</topology>
    </subcellularLocation>
</comment>
<protein>
    <submittedName>
        <fullName evidence="9">Uncharacterized protein</fullName>
    </submittedName>
</protein>
<name>A0A8J9T1L7_PHATR</name>
<dbReference type="Pfam" id="PF13850">
    <property type="entry name" value="ERGIC_N"/>
    <property type="match status" value="1"/>
</dbReference>
<accession>A0A8J9T1L7</accession>
<evidence type="ECO:0000256" key="6">
    <source>
        <dbReference type="SAM" id="Phobius"/>
    </source>
</evidence>
<feature type="domain" description="Endoplasmic reticulum vesicle transporter N-terminal" evidence="8">
    <location>
        <begin position="77"/>
        <end position="176"/>
    </location>
</feature>
<evidence type="ECO:0000256" key="4">
    <source>
        <dbReference type="ARBA" id="ARBA00022989"/>
    </source>
</evidence>
<dbReference type="Proteomes" id="UP000836788">
    <property type="component" value="Chromosome 3"/>
</dbReference>
<keyword evidence="4 6" id="KW-1133">Transmembrane helix</keyword>
<evidence type="ECO:0000259" key="7">
    <source>
        <dbReference type="Pfam" id="PF07970"/>
    </source>
</evidence>
<dbReference type="GO" id="GO:0016020">
    <property type="term" value="C:membrane"/>
    <property type="evidence" value="ECO:0007669"/>
    <property type="project" value="UniProtKB-SubCell"/>
</dbReference>
<dbReference type="GO" id="GO:0030134">
    <property type="term" value="C:COPII-coated ER to Golgi transport vesicle"/>
    <property type="evidence" value="ECO:0007669"/>
    <property type="project" value="TreeGrafter"/>
</dbReference>
<dbReference type="PANTHER" id="PTHR10984">
    <property type="entry name" value="ENDOPLASMIC RETICULUM-GOLGI INTERMEDIATE COMPARTMENT PROTEIN"/>
    <property type="match status" value="1"/>
</dbReference>
<evidence type="ECO:0000313" key="9">
    <source>
        <dbReference type="EMBL" id="CAG9288001.1"/>
    </source>
</evidence>
<proteinExistence type="inferred from homology"/>
<dbReference type="InterPro" id="IPR012936">
    <property type="entry name" value="Erv_C"/>
</dbReference>
<feature type="transmembrane region" description="Helical" evidence="6">
    <location>
        <begin position="384"/>
        <end position="410"/>
    </location>
</feature>
<dbReference type="PANTHER" id="PTHR10984:SF25">
    <property type="entry name" value="ENDOPLASMIC RETICULUM-GOLGI INTERMEDIATE COMPARTMENT PROTEIN 3"/>
    <property type="match status" value="1"/>
</dbReference>
<gene>
    <name evidence="9" type="ORF">PTTT1_LOCUS37230</name>
</gene>
<comment type="similarity">
    <text evidence="2">Belongs to the ERGIC family.</text>
</comment>
<evidence type="ECO:0000256" key="2">
    <source>
        <dbReference type="ARBA" id="ARBA00005648"/>
    </source>
</evidence>
<keyword evidence="3 6" id="KW-0812">Transmembrane</keyword>
<dbReference type="InterPro" id="IPR045888">
    <property type="entry name" value="Erv"/>
</dbReference>
<keyword evidence="5 6" id="KW-0472">Membrane</keyword>
<dbReference type="AlphaFoldDB" id="A0A8J9T1L7"/>
<evidence type="ECO:0000259" key="8">
    <source>
        <dbReference type="Pfam" id="PF13850"/>
    </source>
</evidence>
<dbReference type="GO" id="GO:0005783">
    <property type="term" value="C:endoplasmic reticulum"/>
    <property type="evidence" value="ECO:0007669"/>
    <property type="project" value="TreeGrafter"/>
</dbReference>
<feature type="domain" description="Endoplasmic reticulum vesicle transporter C-terminal" evidence="7">
    <location>
        <begin position="205"/>
        <end position="405"/>
    </location>
</feature>
<reference evidence="9" key="1">
    <citation type="submission" date="2022-02" db="EMBL/GenBank/DDBJ databases">
        <authorList>
            <person name="Giguere J D."/>
        </authorList>
    </citation>
    <scope>NUCLEOTIDE SEQUENCE</scope>
    <source>
        <strain evidence="9">CCAP 1055/1</strain>
    </source>
</reference>
<evidence type="ECO:0000256" key="1">
    <source>
        <dbReference type="ARBA" id="ARBA00004141"/>
    </source>
</evidence>
<dbReference type="Pfam" id="PF07970">
    <property type="entry name" value="COPIIcoated_ERV"/>
    <property type="match status" value="1"/>
</dbReference>
<feature type="transmembrane region" description="Helical" evidence="6">
    <location>
        <begin position="96"/>
        <end position="121"/>
    </location>
</feature>
<feature type="transmembrane region" description="Helical" evidence="6">
    <location>
        <begin position="46"/>
        <end position="75"/>
    </location>
</feature>
<organism evidence="9">
    <name type="scientific">Phaeodactylum tricornutum</name>
    <name type="common">Diatom</name>
    <dbReference type="NCBI Taxonomy" id="2850"/>
    <lineage>
        <taxon>Eukaryota</taxon>
        <taxon>Sar</taxon>
        <taxon>Stramenopiles</taxon>
        <taxon>Ochrophyta</taxon>
        <taxon>Bacillariophyta</taxon>
        <taxon>Bacillariophyceae</taxon>
        <taxon>Bacillariophycidae</taxon>
        <taxon>Naviculales</taxon>
        <taxon>Phaeodactylaceae</taxon>
        <taxon>Phaeodactylum</taxon>
    </lineage>
</organism>